<evidence type="ECO:0000256" key="2">
    <source>
        <dbReference type="ARBA" id="ARBA00005930"/>
    </source>
</evidence>
<feature type="compositionally biased region" description="Polar residues" evidence="8">
    <location>
        <begin position="196"/>
        <end position="210"/>
    </location>
</feature>
<dbReference type="VEuPathDB" id="FungiDB:DIURU_004350"/>
<feature type="compositionally biased region" description="Acidic residues" evidence="8">
    <location>
        <begin position="246"/>
        <end position="262"/>
    </location>
</feature>
<dbReference type="AlphaFoldDB" id="A0A642UHY9"/>
<feature type="domain" description="RPA43 OB" evidence="10">
    <location>
        <begin position="107"/>
        <end position="194"/>
    </location>
</feature>
<keyword evidence="3 7" id="KW-0240">DNA-directed RNA polymerase</keyword>
<keyword evidence="4" id="KW-0597">Phosphoprotein</keyword>
<comment type="subcellular location">
    <subcellularLocation>
        <location evidence="1">Nucleus</location>
        <location evidence="1">Nucleolus</location>
    </subcellularLocation>
</comment>
<dbReference type="RefSeq" id="XP_034010842.1">
    <property type="nucleotide sequence ID" value="XM_034157214.1"/>
</dbReference>
<protein>
    <recommendedName>
        <fullName evidence="7">DNA-directed RNA polymerase subunit</fullName>
    </recommendedName>
</protein>
<dbReference type="InterPro" id="IPR041178">
    <property type="entry name" value="RPA43_OB"/>
</dbReference>
<dbReference type="Proteomes" id="UP000449547">
    <property type="component" value="Unassembled WGS sequence"/>
</dbReference>
<feature type="region of interest" description="Disordered" evidence="8">
    <location>
        <begin position="193"/>
        <end position="262"/>
    </location>
</feature>
<evidence type="ECO:0000256" key="6">
    <source>
        <dbReference type="ARBA" id="ARBA00023242"/>
    </source>
</evidence>
<dbReference type="FunFam" id="3.30.1490.120:FF:000004">
    <property type="entry name" value="RNA polymerase I subunit Rpa43"/>
    <property type="match status" value="1"/>
</dbReference>
<dbReference type="GO" id="GO:0005736">
    <property type="term" value="C:RNA polymerase I complex"/>
    <property type="evidence" value="ECO:0007669"/>
    <property type="project" value="UniProtKB-ARBA"/>
</dbReference>
<dbReference type="CDD" id="cd04328">
    <property type="entry name" value="RNAP_I_Rpa43_N"/>
    <property type="match status" value="1"/>
</dbReference>
<keyword evidence="12" id="KW-1185">Reference proteome</keyword>
<dbReference type="Gene3D" id="2.40.50.1060">
    <property type="match status" value="1"/>
</dbReference>
<evidence type="ECO:0000259" key="9">
    <source>
        <dbReference type="Pfam" id="PF03876"/>
    </source>
</evidence>
<dbReference type="InterPro" id="IPR005576">
    <property type="entry name" value="Rpb7-like_N"/>
</dbReference>
<dbReference type="GO" id="GO:0006361">
    <property type="term" value="P:transcription initiation at RNA polymerase I promoter"/>
    <property type="evidence" value="ECO:0007669"/>
    <property type="project" value="UniProtKB-ARBA"/>
</dbReference>
<organism evidence="11 12">
    <name type="scientific">Diutina rugosa</name>
    <name type="common">Yeast</name>
    <name type="synonym">Candida rugosa</name>
    <dbReference type="NCBI Taxonomy" id="5481"/>
    <lineage>
        <taxon>Eukaryota</taxon>
        <taxon>Fungi</taxon>
        <taxon>Dikarya</taxon>
        <taxon>Ascomycota</taxon>
        <taxon>Saccharomycotina</taxon>
        <taxon>Pichiomycetes</taxon>
        <taxon>Debaryomycetaceae</taxon>
        <taxon>Diutina</taxon>
    </lineage>
</organism>
<comment type="function">
    <text evidence="7">DNA-dependent RNA polymerase which catalyzes the transcription of DNA into RNA using the four ribonucleoside triphosphates as substrates.</text>
</comment>
<comment type="similarity">
    <text evidence="2">Belongs to the eukaryotic RPA43 RNA polymerase subunit family.</text>
</comment>
<evidence type="ECO:0000256" key="1">
    <source>
        <dbReference type="ARBA" id="ARBA00004604"/>
    </source>
</evidence>
<sequence>MSTRALIQPSTNPVVDGVSQCFHVVPTEMYVSLAPQYLASPLDGVKQQHLDHMVMNYHAKAHGVVVGYDHVTIESSNPLGDETLLPIDDSTPYSFFWVRADLMVWAPQLGDTLEGHIYMQTASHLGLLVNDTFNASIKKHNLPLGWEFQASDADTDSRYGSWLDESGQRVEGKIKFTVKSIHSSGRVVSLEGTLVDPSSEQDAQPVTSGSKHVKFDDDDDDTATPAPLPESVQQEAANDDMIPRYEEEEDDEDEVNNDDESD</sequence>
<proteinExistence type="inferred from homology"/>
<evidence type="ECO:0000313" key="12">
    <source>
        <dbReference type="Proteomes" id="UP000449547"/>
    </source>
</evidence>
<dbReference type="InterPro" id="IPR041901">
    <property type="entry name" value="RNAP_I_Rpa43_N"/>
</dbReference>
<feature type="domain" description="RNA polymerase Rpb7-like N-terminal" evidence="9">
    <location>
        <begin position="28"/>
        <end position="72"/>
    </location>
</feature>
<dbReference type="GeneID" id="54783001"/>
<comment type="caution">
    <text evidence="11">The sequence shown here is derived from an EMBL/GenBank/DDBJ whole genome shotgun (WGS) entry which is preliminary data.</text>
</comment>
<keyword evidence="5 7" id="KW-0804">Transcription</keyword>
<evidence type="ECO:0000256" key="4">
    <source>
        <dbReference type="ARBA" id="ARBA00022553"/>
    </source>
</evidence>
<dbReference type="Pfam" id="PF03876">
    <property type="entry name" value="SHS2_Rpb7-N"/>
    <property type="match status" value="1"/>
</dbReference>
<dbReference type="PANTHER" id="PTHR12709:SF5">
    <property type="entry name" value="DNA-DIRECTED RNA POLYMERASE I SUBUNIT RPA43"/>
    <property type="match status" value="1"/>
</dbReference>
<keyword evidence="6 7" id="KW-0539">Nucleus</keyword>
<evidence type="ECO:0000256" key="8">
    <source>
        <dbReference type="SAM" id="MobiDB-lite"/>
    </source>
</evidence>
<dbReference type="GO" id="GO:0006362">
    <property type="term" value="P:transcription elongation by RNA polymerase I"/>
    <property type="evidence" value="ECO:0007669"/>
    <property type="project" value="UniProtKB-ARBA"/>
</dbReference>
<evidence type="ECO:0000256" key="7">
    <source>
        <dbReference type="RuleBase" id="RU369086"/>
    </source>
</evidence>
<reference evidence="11 12" key="1">
    <citation type="submission" date="2019-07" db="EMBL/GenBank/DDBJ databases">
        <title>Genome assembly of two rare yeast pathogens: Diutina rugosa and Trichomonascus ciferrii.</title>
        <authorList>
            <person name="Mixao V."/>
            <person name="Saus E."/>
            <person name="Hansen A."/>
            <person name="Lass-Flor C."/>
            <person name="Gabaldon T."/>
        </authorList>
    </citation>
    <scope>NUCLEOTIDE SEQUENCE [LARGE SCALE GENOMIC DNA]</scope>
    <source>
        <strain evidence="11 12">CBS 613</strain>
    </source>
</reference>
<dbReference type="EMBL" id="SWFT01000124">
    <property type="protein sequence ID" value="KAA8899328.1"/>
    <property type="molecule type" value="Genomic_DNA"/>
</dbReference>
<dbReference type="InterPro" id="IPR045113">
    <property type="entry name" value="Rpb7-like"/>
</dbReference>
<dbReference type="Pfam" id="PF17875">
    <property type="entry name" value="RPA43_OB"/>
    <property type="match status" value="1"/>
</dbReference>
<dbReference type="Gene3D" id="3.30.1490.120">
    <property type="entry name" value="RNA polymerase Rpb7-like, N-terminal domain"/>
    <property type="match status" value="1"/>
</dbReference>
<name>A0A642UHY9_DIURU</name>
<evidence type="ECO:0000256" key="5">
    <source>
        <dbReference type="ARBA" id="ARBA00023163"/>
    </source>
</evidence>
<evidence type="ECO:0000256" key="3">
    <source>
        <dbReference type="ARBA" id="ARBA00022478"/>
    </source>
</evidence>
<evidence type="ECO:0000259" key="10">
    <source>
        <dbReference type="Pfam" id="PF17875"/>
    </source>
</evidence>
<evidence type="ECO:0000313" key="11">
    <source>
        <dbReference type="EMBL" id="KAA8899328.1"/>
    </source>
</evidence>
<gene>
    <name evidence="11" type="ORF">DIURU_004350</name>
</gene>
<dbReference type="OMA" id="YMQTASH"/>
<dbReference type="OrthoDB" id="10250504at2759"/>
<dbReference type="PANTHER" id="PTHR12709">
    <property type="entry name" value="DNA-DIRECTED RNA POLYMERASE II, III"/>
    <property type="match status" value="1"/>
</dbReference>
<accession>A0A642UHY9</accession>
<dbReference type="InterPro" id="IPR036898">
    <property type="entry name" value="RNA_pol_Rpb7-like_N_sf"/>
</dbReference>